<evidence type="ECO:0000256" key="1">
    <source>
        <dbReference type="ARBA" id="ARBA00022721"/>
    </source>
</evidence>
<dbReference type="InterPro" id="IPR014001">
    <property type="entry name" value="Helicase_ATP-bd"/>
</dbReference>
<feature type="domain" description="RNase III" evidence="9">
    <location>
        <begin position="836"/>
        <end position="981"/>
    </location>
</feature>
<name>A0A4Z1PM02_9PEZI</name>
<dbReference type="Gene3D" id="3.30.160.380">
    <property type="entry name" value="Dicer dimerisation domain"/>
    <property type="match status" value="1"/>
</dbReference>
<dbReference type="InterPro" id="IPR011545">
    <property type="entry name" value="DEAD/DEAH_box_helicase_dom"/>
</dbReference>
<keyword evidence="5" id="KW-0347">Helicase</keyword>
<feature type="domain" description="Helicase C-terminal" evidence="11">
    <location>
        <begin position="300"/>
        <end position="475"/>
    </location>
</feature>
<dbReference type="PROSITE" id="PS51192">
    <property type="entry name" value="HELICASE_ATP_BIND_1"/>
    <property type="match status" value="1"/>
</dbReference>
<dbReference type="GO" id="GO:0003723">
    <property type="term" value="F:RNA binding"/>
    <property type="evidence" value="ECO:0007669"/>
    <property type="project" value="UniProtKB-UniRule"/>
</dbReference>
<dbReference type="GO" id="GO:0004386">
    <property type="term" value="F:helicase activity"/>
    <property type="evidence" value="ECO:0007669"/>
    <property type="project" value="UniProtKB-KW"/>
</dbReference>
<evidence type="ECO:0000256" key="7">
    <source>
        <dbReference type="ARBA" id="ARBA00023118"/>
    </source>
</evidence>
<feature type="domain" description="RNase III" evidence="9">
    <location>
        <begin position="1022"/>
        <end position="1207"/>
    </location>
</feature>
<comment type="similarity">
    <text evidence="8">Belongs to the helicase family. Dicer subfamily.</text>
</comment>
<gene>
    <name evidence="13" type="ORF">E6O75_ATG02885</name>
</gene>
<evidence type="ECO:0000256" key="5">
    <source>
        <dbReference type="ARBA" id="ARBA00022806"/>
    </source>
</evidence>
<evidence type="ECO:0000259" key="11">
    <source>
        <dbReference type="PROSITE" id="PS51194"/>
    </source>
</evidence>
<keyword evidence="6" id="KW-0067">ATP-binding</keyword>
<keyword evidence="8" id="KW-0694">RNA-binding</keyword>
<dbReference type="Proteomes" id="UP000298493">
    <property type="component" value="Unassembled WGS sequence"/>
</dbReference>
<evidence type="ECO:0000259" key="12">
    <source>
        <dbReference type="PROSITE" id="PS51327"/>
    </source>
</evidence>
<dbReference type="PANTHER" id="PTHR14950">
    <property type="entry name" value="DICER-RELATED"/>
    <property type="match status" value="1"/>
</dbReference>
<dbReference type="InterPro" id="IPR036389">
    <property type="entry name" value="RNase_III_sf"/>
</dbReference>
<dbReference type="GO" id="GO:0004525">
    <property type="term" value="F:ribonuclease III activity"/>
    <property type="evidence" value="ECO:0007669"/>
    <property type="project" value="InterPro"/>
</dbReference>
<evidence type="ECO:0000256" key="6">
    <source>
        <dbReference type="ARBA" id="ARBA00022840"/>
    </source>
</evidence>
<evidence type="ECO:0000256" key="2">
    <source>
        <dbReference type="ARBA" id="ARBA00022737"/>
    </source>
</evidence>
<dbReference type="STRING" id="86259.A0A4Z1PM02"/>
<comment type="caution">
    <text evidence="13">The sequence shown here is derived from an EMBL/GenBank/DDBJ whole genome shotgun (WGS) entry which is preliminary data.</text>
</comment>
<dbReference type="PROSITE" id="PS51327">
    <property type="entry name" value="DICER_DSRBF"/>
    <property type="match status" value="1"/>
</dbReference>
<organism evidence="13 14">
    <name type="scientific">Venturia nashicola</name>
    <dbReference type="NCBI Taxonomy" id="86259"/>
    <lineage>
        <taxon>Eukaryota</taxon>
        <taxon>Fungi</taxon>
        <taxon>Dikarya</taxon>
        <taxon>Ascomycota</taxon>
        <taxon>Pezizomycotina</taxon>
        <taxon>Dothideomycetes</taxon>
        <taxon>Pleosporomycetidae</taxon>
        <taxon>Venturiales</taxon>
        <taxon>Venturiaceae</taxon>
        <taxon>Venturia</taxon>
    </lineage>
</organism>
<dbReference type="PANTHER" id="PTHR14950:SF37">
    <property type="entry name" value="ENDORIBONUCLEASE DICER"/>
    <property type="match status" value="1"/>
</dbReference>
<dbReference type="GO" id="GO:0005737">
    <property type="term" value="C:cytoplasm"/>
    <property type="evidence" value="ECO:0007669"/>
    <property type="project" value="TreeGrafter"/>
</dbReference>
<dbReference type="Gene3D" id="1.10.1520.10">
    <property type="entry name" value="Ribonuclease III domain"/>
    <property type="match status" value="2"/>
</dbReference>
<dbReference type="SMART" id="SM00490">
    <property type="entry name" value="HELICc"/>
    <property type="match status" value="1"/>
</dbReference>
<keyword evidence="2" id="KW-0677">Repeat</keyword>
<dbReference type="InterPro" id="IPR027417">
    <property type="entry name" value="P-loop_NTPase"/>
</dbReference>
<dbReference type="InterPro" id="IPR038248">
    <property type="entry name" value="Dicer_dimer_sf"/>
</dbReference>
<dbReference type="SMART" id="SM00535">
    <property type="entry name" value="RIBOc"/>
    <property type="match status" value="2"/>
</dbReference>
<dbReference type="GO" id="GO:0005524">
    <property type="term" value="F:ATP binding"/>
    <property type="evidence" value="ECO:0007669"/>
    <property type="project" value="UniProtKB-KW"/>
</dbReference>
<dbReference type="Pfam" id="PF00636">
    <property type="entry name" value="Ribonuclease_3"/>
    <property type="match status" value="2"/>
</dbReference>
<dbReference type="GO" id="GO:0005634">
    <property type="term" value="C:nucleus"/>
    <property type="evidence" value="ECO:0007669"/>
    <property type="project" value="TreeGrafter"/>
</dbReference>
<dbReference type="GO" id="GO:0051607">
    <property type="term" value="P:defense response to virus"/>
    <property type="evidence" value="ECO:0007669"/>
    <property type="project" value="UniProtKB-KW"/>
</dbReference>
<evidence type="ECO:0000313" key="14">
    <source>
        <dbReference type="Proteomes" id="UP000298493"/>
    </source>
</evidence>
<keyword evidence="4 13" id="KW-0378">Hydrolase</keyword>
<accession>A0A4Z1PM02</accession>
<dbReference type="InterPro" id="IPR005034">
    <property type="entry name" value="Dicer_dimerisation"/>
</dbReference>
<evidence type="ECO:0000256" key="3">
    <source>
        <dbReference type="ARBA" id="ARBA00022741"/>
    </source>
</evidence>
<dbReference type="SUPFAM" id="SSF69065">
    <property type="entry name" value="RNase III domain-like"/>
    <property type="match status" value="2"/>
</dbReference>
<dbReference type="PROSITE" id="PS50142">
    <property type="entry name" value="RNASE_3_2"/>
    <property type="match status" value="2"/>
</dbReference>
<keyword evidence="3" id="KW-0547">Nucleotide-binding</keyword>
<dbReference type="SUPFAM" id="SSF52540">
    <property type="entry name" value="P-loop containing nucleoside triphosphate hydrolases"/>
    <property type="match status" value="1"/>
</dbReference>
<keyword evidence="1" id="KW-0930">Antiviral protein</keyword>
<dbReference type="GO" id="GO:0030422">
    <property type="term" value="P:siRNA processing"/>
    <property type="evidence" value="ECO:0007669"/>
    <property type="project" value="TreeGrafter"/>
</dbReference>
<dbReference type="Gene3D" id="3.40.50.300">
    <property type="entry name" value="P-loop containing nucleotide triphosphate hydrolases"/>
    <property type="match status" value="2"/>
</dbReference>
<dbReference type="Pfam" id="PF00271">
    <property type="entry name" value="Helicase_C"/>
    <property type="match status" value="1"/>
</dbReference>
<keyword evidence="7" id="KW-0051">Antiviral defense</keyword>
<dbReference type="PROSITE" id="PS51194">
    <property type="entry name" value="HELICASE_CTER"/>
    <property type="match status" value="1"/>
</dbReference>
<keyword evidence="14" id="KW-1185">Reference proteome</keyword>
<reference evidence="13 14" key="1">
    <citation type="submission" date="2019-04" db="EMBL/GenBank/DDBJ databases">
        <title>High contiguity whole genome sequence and gene annotation resource for two Venturia nashicola isolates.</title>
        <authorList>
            <person name="Prokchorchik M."/>
            <person name="Won K."/>
            <person name="Lee Y."/>
            <person name="Choi E.D."/>
            <person name="Segonzac C."/>
            <person name="Sohn K.H."/>
        </authorList>
    </citation>
    <scope>NUCLEOTIDE SEQUENCE [LARGE SCALE GENOMIC DNA]</scope>
    <source>
        <strain evidence="13 14">PRI2</strain>
    </source>
</reference>
<evidence type="ECO:0000313" key="13">
    <source>
        <dbReference type="EMBL" id="TID24520.1"/>
    </source>
</evidence>
<evidence type="ECO:0000259" key="9">
    <source>
        <dbReference type="PROSITE" id="PS50142"/>
    </source>
</evidence>
<protein>
    <submittedName>
        <fullName evidence="13">P-loop containing nucleoside triphosphate hydrolase protein</fullName>
    </submittedName>
</protein>
<proteinExistence type="inferred from homology"/>
<dbReference type="SMART" id="SM00487">
    <property type="entry name" value="DEXDc"/>
    <property type="match status" value="1"/>
</dbReference>
<evidence type="ECO:0000256" key="4">
    <source>
        <dbReference type="ARBA" id="ARBA00022801"/>
    </source>
</evidence>
<dbReference type="CDD" id="cd00593">
    <property type="entry name" value="RIBOc"/>
    <property type="match status" value="2"/>
</dbReference>
<evidence type="ECO:0000259" key="10">
    <source>
        <dbReference type="PROSITE" id="PS51192"/>
    </source>
</evidence>
<dbReference type="Pfam" id="PF03368">
    <property type="entry name" value="Dicer_dimer"/>
    <property type="match status" value="1"/>
</dbReference>
<evidence type="ECO:0000256" key="8">
    <source>
        <dbReference type="PROSITE-ProRule" id="PRU00657"/>
    </source>
</evidence>
<sequence>MSVGGAASINGDSYTLRSYQTEMVEASLKQNVIVAMDTGSGKTAIAVARAEAALEAAEQDKVRLALWISCFRTLISIRAQICWLLSPTVALCRQHKTVFEKYLSRYQSRLLVGSEGVERWTDQSTWDEALLNQRIVISTEAVLLDALGHGFVKMSKITLLVFDEGTFRPLTSTHRCTKNHPSVRIMQEHYFQVPSFERPGILGLTASPEPIHLLEANLNARTSASSICEEIGHSAAVWFILACISRYLRTIRKYSQQLSNWLDSERVHLAHLLQKLSPSSQDPAAPMLHDRANHRLYSPKTERLFKLLLDEWSENFTGIIFVQQRAQVVAMAELLSSHPLLGPKFRVRGIVGESNSSLKKKNITELLEPKAQQTALADFRSGLVNLVVCTNALQEGIDIPNCHLVVCFDHPPNLVAFVQRRGRARRSQSKYVILQCEEDTKNKNWATLEKRLEEAYQDECRISAENLRLEEQEEEGNRSFRVATTGALLNLENSVPHLYHFCSTLNAGAYVDPRPQIAFHSHGLEEVMANITLPLSVDPSVRFARSSKPYLTEKTAKKDAAFEAYLSLYRAGLLNDNLLPLKTSPEEDLAMESSKSFRVGPCRFDPWPAIAEQYSTPLATMSKFLITISGGQKTLSMAMYSPEMPIPSEFYLHWNQSTQYRVSVELQGTCQFDEDEAEAARKITKKILHSAHGSRMSATHDDFLTYFLPVFYLESALQKNEWTQTSSEYYRQMLDLDRKDLGVVMLGDVKHIFQRFTAVEKEQMTNAGITSVGPNVIVSRYPKRRDFLHVVKGSDIADAYTTEIMVPTCDCRFSDLPGSVAIFSLFIPSILRRFELAMVAQELNSTLLKSVGIRNLGLVQRAITHNSACEQENYQRLEFLGDCILKLFTSTQLMVDHPNWHEGYLTTEKGRRVSNTTLDAVTRRIGLDKFIISEPFTGAKWRPLYIHEVLKLEPRPEAHRPSKILADVIESNIGAAYLDDGLDASLRAIKVFFPDDQWLRLEDAARHLNSVATGTKRMEPHLGGLEELLGYTCKSPRLLLEAMTHPSFQSHDLASTMSYPRMEFIGDAILDFLVVRRLFCHAPELGHDEMHTLRTALVNEYILGYLCMTHSVAESRHNPVVDEASGTITIEESTVGKFLWQYMRFSGEALLDAQVSAMDRLSEFSDQLKMGLQSNVYPWATLTHFAPDKFFSDIIESTIGAIFIDSCGSFSACDAFLRDLGLWELLDRLVAKQVDCVHPKSKLGELADRQKWKSGISSLEKSVEGAGWLLRLRQQLKLAKF</sequence>
<dbReference type="InterPro" id="IPR001650">
    <property type="entry name" value="Helicase_C-like"/>
</dbReference>
<dbReference type="EMBL" id="SNSC02000005">
    <property type="protein sequence ID" value="TID24520.1"/>
    <property type="molecule type" value="Genomic_DNA"/>
</dbReference>
<dbReference type="Pfam" id="PF00270">
    <property type="entry name" value="DEAD"/>
    <property type="match status" value="1"/>
</dbReference>
<dbReference type="GO" id="GO:0050688">
    <property type="term" value="P:regulation of defense response to virus"/>
    <property type="evidence" value="ECO:0007669"/>
    <property type="project" value="UniProtKB-KW"/>
</dbReference>
<feature type="domain" description="Dicer dsRNA-binding fold" evidence="12">
    <location>
        <begin position="494"/>
        <end position="588"/>
    </location>
</feature>
<feature type="domain" description="Helicase ATP-binding" evidence="10">
    <location>
        <begin position="23"/>
        <end position="226"/>
    </location>
</feature>
<dbReference type="InterPro" id="IPR000999">
    <property type="entry name" value="RNase_III_dom"/>
</dbReference>